<keyword evidence="2" id="KW-1185">Reference proteome</keyword>
<organism evidence="1 2">
    <name type="scientific">Arctium lappa</name>
    <name type="common">Greater burdock</name>
    <name type="synonym">Lappa major</name>
    <dbReference type="NCBI Taxonomy" id="4217"/>
    <lineage>
        <taxon>Eukaryota</taxon>
        <taxon>Viridiplantae</taxon>
        <taxon>Streptophyta</taxon>
        <taxon>Embryophyta</taxon>
        <taxon>Tracheophyta</taxon>
        <taxon>Spermatophyta</taxon>
        <taxon>Magnoliopsida</taxon>
        <taxon>eudicotyledons</taxon>
        <taxon>Gunneridae</taxon>
        <taxon>Pentapetalae</taxon>
        <taxon>asterids</taxon>
        <taxon>campanulids</taxon>
        <taxon>Asterales</taxon>
        <taxon>Asteraceae</taxon>
        <taxon>Carduoideae</taxon>
        <taxon>Cardueae</taxon>
        <taxon>Arctiinae</taxon>
        <taxon>Arctium</taxon>
    </lineage>
</organism>
<gene>
    <name evidence="1" type="ORF">L6452_28428</name>
</gene>
<protein>
    <submittedName>
        <fullName evidence="1">Uncharacterized protein</fullName>
    </submittedName>
</protein>
<reference evidence="2" key="1">
    <citation type="journal article" date="2022" name="Mol. Ecol. Resour.">
        <title>The genomes of chicory, endive, great burdock and yacon provide insights into Asteraceae palaeo-polyploidization history and plant inulin production.</title>
        <authorList>
            <person name="Fan W."/>
            <person name="Wang S."/>
            <person name="Wang H."/>
            <person name="Wang A."/>
            <person name="Jiang F."/>
            <person name="Liu H."/>
            <person name="Zhao H."/>
            <person name="Xu D."/>
            <person name="Zhang Y."/>
        </authorList>
    </citation>
    <scope>NUCLEOTIDE SEQUENCE [LARGE SCALE GENOMIC DNA]</scope>
    <source>
        <strain evidence="2">cv. Niubang</strain>
    </source>
</reference>
<accession>A0ACB8ZY94</accession>
<dbReference type="EMBL" id="CM042055">
    <property type="protein sequence ID" value="KAI3702679.1"/>
    <property type="molecule type" value="Genomic_DNA"/>
</dbReference>
<dbReference type="Proteomes" id="UP001055879">
    <property type="component" value="Linkage Group LG09"/>
</dbReference>
<evidence type="ECO:0000313" key="1">
    <source>
        <dbReference type="EMBL" id="KAI3702679.1"/>
    </source>
</evidence>
<reference evidence="1 2" key="2">
    <citation type="journal article" date="2022" name="Mol. Ecol. Resour.">
        <title>The genomes of chicory, endive, great burdock and yacon provide insights into Asteraceae paleo-polyploidization history and plant inulin production.</title>
        <authorList>
            <person name="Fan W."/>
            <person name="Wang S."/>
            <person name="Wang H."/>
            <person name="Wang A."/>
            <person name="Jiang F."/>
            <person name="Liu H."/>
            <person name="Zhao H."/>
            <person name="Xu D."/>
            <person name="Zhang Y."/>
        </authorList>
    </citation>
    <scope>NUCLEOTIDE SEQUENCE [LARGE SCALE GENOMIC DNA]</scope>
    <source>
        <strain evidence="2">cv. Niubang</strain>
    </source>
</reference>
<sequence>MAVKHLAYSTLVLRILTLSLLAASAVYMFLNTFKLAGSKTSWKDLKTYRYVFATAIIGVVYSLIQIPFAVYYACTEKRLVRHSCLPEFDFYADKLVSYLLATGVGAGIAASMELKSIIDDTVALIAFILAAANPNVDLGFDLSQFKSQTHKFLDRGIIATILLALGFACMVVISILSSLNRSRSRNFFPVCDPTVTGDFDSSIDGEESFFDLVFTNPTDENDHDFADFPFLNVFGGFHVNADHSDSSFSFSSPGFQNNNKSKLEKKETNCKINEVQIGLLLKRDNKLRQKLRKEKLLDNDRVLSKRFSKYVVNKYLNLMKSSYVKVSKRNNKKSSLS</sequence>
<evidence type="ECO:0000313" key="2">
    <source>
        <dbReference type="Proteomes" id="UP001055879"/>
    </source>
</evidence>
<proteinExistence type="predicted"/>
<name>A0ACB8ZY94_ARCLA</name>
<comment type="caution">
    <text evidence="1">The sequence shown here is derived from an EMBL/GenBank/DDBJ whole genome shotgun (WGS) entry which is preliminary data.</text>
</comment>